<accession>W9H9R9</accession>
<proteinExistence type="predicted"/>
<gene>
    <name evidence="2" type="ORF">N825_02050</name>
</gene>
<feature type="domain" description="DUF4351" evidence="1">
    <location>
        <begin position="12"/>
        <end position="61"/>
    </location>
</feature>
<dbReference type="Proteomes" id="UP000019486">
    <property type="component" value="Unassembled WGS sequence"/>
</dbReference>
<protein>
    <recommendedName>
        <fullName evidence="1">DUF4351 domain-containing protein</fullName>
    </recommendedName>
</protein>
<evidence type="ECO:0000259" key="1">
    <source>
        <dbReference type="Pfam" id="PF14261"/>
    </source>
</evidence>
<dbReference type="STRING" id="1385369.N825_02050"/>
<evidence type="ECO:0000313" key="2">
    <source>
        <dbReference type="EMBL" id="EWY42674.1"/>
    </source>
</evidence>
<dbReference type="PATRIC" id="fig|1385369.3.peg.401"/>
<name>W9H9R9_9PROT</name>
<dbReference type="EMBL" id="AVFL01000001">
    <property type="protein sequence ID" value="EWY42674.1"/>
    <property type="molecule type" value="Genomic_DNA"/>
</dbReference>
<evidence type="ECO:0000313" key="3">
    <source>
        <dbReference type="Proteomes" id="UP000019486"/>
    </source>
</evidence>
<comment type="caution">
    <text evidence="2">The sequence shown here is derived from an EMBL/GenBank/DDBJ whole genome shotgun (WGS) entry which is preliminary data.</text>
</comment>
<organism evidence="2 3">
    <name type="scientific">Skermanella stibiiresistens SB22</name>
    <dbReference type="NCBI Taxonomy" id="1385369"/>
    <lineage>
        <taxon>Bacteria</taxon>
        <taxon>Pseudomonadati</taxon>
        <taxon>Pseudomonadota</taxon>
        <taxon>Alphaproteobacteria</taxon>
        <taxon>Rhodospirillales</taxon>
        <taxon>Azospirillaceae</taxon>
        <taxon>Skermanella</taxon>
    </lineage>
</organism>
<reference evidence="2 3" key="1">
    <citation type="submission" date="2013-08" db="EMBL/GenBank/DDBJ databases">
        <title>The genome sequence of Skermanella stibiiresistens.</title>
        <authorList>
            <person name="Zhu W."/>
            <person name="Wang G."/>
        </authorList>
    </citation>
    <scope>NUCLEOTIDE SEQUENCE [LARGE SCALE GENOMIC DNA]</scope>
    <source>
        <strain evidence="2 3">SB22</strain>
    </source>
</reference>
<dbReference type="InterPro" id="IPR025587">
    <property type="entry name" value="DUF4351"/>
</dbReference>
<sequence>MAEARAEGVTLGKAEGKAEMLLRQLNRRFGPPSSEATLRVQAASVEELDRWADTIIDAPSLDAVFDDLH</sequence>
<dbReference type="AlphaFoldDB" id="W9H9R9"/>
<dbReference type="Pfam" id="PF14261">
    <property type="entry name" value="DUF4351"/>
    <property type="match status" value="1"/>
</dbReference>
<keyword evidence="3" id="KW-1185">Reference proteome</keyword>